<dbReference type="Proteomes" id="UP000199494">
    <property type="component" value="Unassembled WGS sequence"/>
</dbReference>
<sequence length="166" mass="18233">MRSRRRALSSLPSSLFAALTSRLPGRTPAPGDPGSPTAPPALDIVDETFIAVPPSTVAAAFADPRSWTLYWPDLVLEVYTDRGDEGLRWTVRGALVGTMEIWLEPVLDGTLLHYFLRASPHGSPTPRMLRREFDRRARAAKAIALELKNVLEDGRAAGIPPRHESI</sequence>
<dbReference type="STRING" id="530584.SAMN05421630_101502"/>
<protein>
    <submittedName>
        <fullName evidence="1">Uncharacterized protein</fullName>
    </submittedName>
</protein>
<accession>A0A1G6J1E4</accession>
<evidence type="ECO:0000313" key="2">
    <source>
        <dbReference type="Proteomes" id="UP000199494"/>
    </source>
</evidence>
<reference evidence="1 2" key="1">
    <citation type="submission" date="2016-10" db="EMBL/GenBank/DDBJ databases">
        <authorList>
            <person name="de Groot N.N."/>
        </authorList>
    </citation>
    <scope>NUCLEOTIDE SEQUENCE [LARGE SCALE GENOMIC DNA]</scope>
    <source>
        <strain evidence="1 2">CGMCC 4.5506</strain>
    </source>
</reference>
<dbReference type="AlphaFoldDB" id="A0A1G6J1E4"/>
<organism evidence="1 2">
    <name type="scientific">Prauserella marina</name>
    <dbReference type="NCBI Taxonomy" id="530584"/>
    <lineage>
        <taxon>Bacteria</taxon>
        <taxon>Bacillati</taxon>
        <taxon>Actinomycetota</taxon>
        <taxon>Actinomycetes</taxon>
        <taxon>Pseudonocardiales</taxon>
        <taxon>Pseudonocardiaceae</taxon>
        <taxon>Prauserella</taxon>
    </lineage>
</organism>
<proteinExistence type="predicted"/>
<evidence type="ECO:0000313" key="1">
    <source>
        <dbReference type="EMBL" id="SDC12403.1"/>
    </source>
</evidence>
<gene>
    <name evidence="1" type="ORF">SAMN05421630_101502</name>
</gene>
<name>A0A1G6J1E4_9PSEU</name>
<keyword evidence="2" id="KW-1185">Reference proteome</keyword>
<dbReference type="EMBL" id="FMZE01000001">
    <property type="protein sequence ID" value="SDC12403.1"/>
    <property type="molecule type" value="Genomic_DNA"/>
</dbReference>
<dbReference type="SUPFAM" id="SSF55961">
    <property type="entry name" value="Bet v1-like"/>
    <property type="match status" value="1"/>
</dbReference>